<name>A0ABR3LIQ5_9TELE</name>
<dbReference type="Proteomes" id="UP001558613">
    <property type="component" value="Unassembled WGS sequence"/>
</dbReference>
<sequence>CCVTLKSFYTGVESVETGRQYHNWQEYSSVPAVFKRSEKNSKISKFLKGAADRDVGNTDFSMLMACCTSTESEWD</sequence>
<comment type="caution">
    <text evidence="1">The sequence shown here is derived from an EMBL/GenBank/DDBJ whole genome shotgun (WGS) entry which is preliminary data.</text>
</comment>
<organism evidence="1 2">
    <name type="scientific">Cirrhinus molitorella</name>
    <name type="common">mud carp</name>
    <dbReference type="NCBI Taxonomy" id="172907"/>
    <lineage>
        <taxon>Eukaryota</taxon>
        <taxon>Metazoa</taxon>
        <taxon>Chordata</taxon>
        <taxon>Craniata</taxon>
        <taxon>Vertebrata</taxon>
        <taxon>Euteleostomi</taxon>
        <taxon>Actinopterygii</taxon>
        <taxon>Neopterygii</taxon>
        <taxon>Teleostei</taxon>
        <taxon>Ostariophysi</taxon>
        <taxon>Cypriniformes</taxon>
        <taxon>Cyprinidae</taxon>
        <taxon>Labeoninae</taxon>
        <taxon>Labeonini</taxon>
        <taxon>Cirrhinus</taxon>
    </lineage>
</organism>
<protein>
    <submittedName>
        <fullName evidence="1">Uncharacterized protein</fullName>
    </submittedName>
</protein>
<accession>A0ABR3LIQ5</accession>
<feature type="non-terminal residue" evidence="1">
    <location>
        <position position="1"/>
    </location>
</feature>
<keyword evidence="2" id="KW-1185">Reference proteome</keyword>
<gene>
    <name evidence="1" type="ORF">QQF64_019752</name>
</gene>
<evidence type="ECO:0000313" key="2">
    <source>
        <dbReference type="Proteomes" id="UP001558613"/>
    </source>
</evidence>
<dbReference type="EMBL" id="JAYMGO010000022">
    <property type="protein sequence ID" value="KAL1251956.1"/>
    <property type="molecule type" value="Genomic_DNA"/>
</dbReference>
<evidence type="ECO:0000313" key="1">
    <source>
        <dbReference type="EMBL" id="KAL1251956.1"/>
    </source>
</evidence>
<reference evidence="1 2" key="1">
    <citation type="submission" date="2023-09" db="EMBL/GenBank/DDBJ databases">
        <authorList>
            <person name="Wang M."/>
        </authorList>
    </citation>
    <scope>NUCLEOTIDE SEQUENCE [LARGE SCALE GENOMIC DNA]</scope>
    <source>
        <strain evidence="1">GT-2023</strain>
        <tissue evidence="1">Liver</tissue>
    </source>
</reference>
<proteinExistence type="predicted"/>